<protein>
    <recommendedName>
        <fullName evidence="2">Leucine-rich repeat protein</fullName>
    </recommendedName>
</protein>
<dbReference type="SUPFAM" id="SSF52047">
    <property type="entry name" value="RNI-like"/>
    <property type="match status" value="1"/>
</dbReference>
<dbReference type="EMBL" id="MK500395">
    <property type="protein sequence ID" value="QBK88684.1"/>
    <property type="molecule type" value="Genomic_DNA"/>
</dbReference>
<evidence type="ECO:0000313" key="1">
    <source>
        <dbReference type="EMBL" id="QBK88684.1"/>
    </source>
</evidence>
<dbReference type="Gene3D" id="3.80.10.10">
    <property type="entry name" value="Ribonuclease Inhibitor"/>
    <property type="match status" value="1"/>
</dbReference>
<name>A0A481Z1N4_9VIRU</name>
<sequence length="348" mass="41028">MNEEQQNVTSVKKSEDFFGKNLPIDVIIYHILSYYEYVAYSAYDLEIENQFGYFDFDKGKKYYKLWSSMKIHTSISDYVKHFDMKNYKNRYKLSMQPWRKEQIYSNQRGFRRHTYISPSSLVLLTQQWRKDKIDANLCCFIRHTYMAPSSLKYISCKLNQLTSLTLICCDYIRTIPQFPFLTSLSICNCNKIKIIPQFDQLIKLRLDDCVDIFSISPSDNLISLRISGCHKIFSIPQFNKLASLDIRDCDNIFSISPSDQLTFLRIFDCDNIQAIPQLDKLIYLIIRRCGGMKVIFKLDKLSLLCIRHSLGVRRNVWTNSADIQHLLPIDLFSADKFVRQDGLIHLRW</sequence>
<accession>A0A481Z1N4</accession>
<organism evidence="1">
    <name type="scientific">Mimivirus LCMiAC01</name>
    <dbReference type="NCBI Taxonomy" id="2506608"/>
    <lineage>
        <taxon>Viruses</taxon>
        <taxon>Varidnaviria</taxon>
        <taxon>Bamfordvirae</taxon>
        <taxon>Nucleocytoviricota</taxon>
        <taxon>Megaviricetes</taxon>
        <taxon>Imitervirales</taxon>
        <taxon>Mimiviridae</taxon>
        <taxon>Klosneuvirinae</taxon>
    </lineage>
</organism>
<dbReference type="InterPro" id="IPR032675">
    <property type="entry name" value="LRR_dom_sf"/>
</dbReference>
<proteinExistence type="predicted"/>
<reference evidence="1" key="1">
    <citation type="journal article" date="2019" name="MBio">
        <title>Virus Genomes from Deep Sea Sediments Expand the Ocean Megavirome and Support Independent Origins of Viral Gigantism.</title>
        <authorList>
            <person name="Backstrom D."/>
            <person name="Yutin N."/>
            <person name="Jorgensen S.L."/>
            <person name="Dharamshi J."/>
            <person name="Homa F."/>
            <person name="Zaremba-Niedwiedzka K."/>
            <person name="Spang A."/>
            <person name="Wolf Y.I."/>
            <person name="Koonin E.V."/>
            <person name="Ettema T.J."/>
        </authorList>
    </citation>
    <scope>NUCLEOTIDE SEQUENCE</scope>
</reference>
<gene>
    <name evidence="1" type="ORF">LCMiAC01_03620</name>
</gene>
<evidence type="ECO:0008006" key="2">
    <source>
        <dbReference type="Google" id="ProtNLM"/>
    </source>
</evidence>